<dbReference type="eggNOG" id="KOG0446">
    <property type="taxonomic scope" value="Eukaryota"/>
</dbReference>
<dbReference type="AlphaFoldDB" id="A0A061ESK4"/>
<dbReference type="InterPro" id="IPR022812">
    <property type="entry name" value="Dynamin"/>
</dbReference>
<dbReference type="Proteomes" id="UP000026915">
    <property type="component" value="Chromosome 5"/>
</dbReference>
<keyword evidence="3" id="KW-1185">Reference proteome</keyword>
<name>A0A061ESK4_THECC</name>
<dbReference type="SMART" id="SM00053">
    <property type="entry name" value="DYNc"/>
    <property type="match status" value="1"/>
</dbReference>
<gene>
    <name evidence="2" type="ORF">TCM_022353</name>
</gene>
<dbReference type="PANTHER" id="PTHR11566:SF21">
    <property type="entry name" value="DYNAMIN RELATED PROTEIN 1, ISOFORM A"/>
    <property type="match status" value="1"/>
</dbReference>
<dbReference type="InterPro" id="IPR027417">
    <property type="entry name" value="P-loop_NTPase"/>
</dbReference>
<dbReference type="InParanoid" id="A0A061ESK4"/>
<dbReference type="InterPro" id="IPR001401">
    <property type="entry name" value="Dynamin_GTPase"/>
</dbReference>
<evidence type="ECO:0000313" key="2">
    <source>
        <dbReference type="EMBL" id="EOY08030.1"/>
    </source>
</evidence>
<dbReference type="SUPFAM" id="SSF52540">
    <property type="entry name" value="P-loop containing nucleoside triphosphate hydrolases"/>
    <property type="match status" value="1"/>
</dbReference>
<dbReference type="PANTHER" id="PTHR11566">
    <property type="entry name" value="DYNAMIN"/>
    <property type="match status" value="1"/>
</dbReference>
<organism evidence="2 3">
    <name type="scientific">Theobroma cacao</name>
    <name type="common">Cacao</name>
    <name type="synonym">Cocoa</name>
    <dbReference type="NCBI Taxonomy" id="3641"/>
    <lineage>
        <taxon>Eukaryota</taxon>
        <taxon>Viridiplantae</taxon>
        <taxon>Streptophyta</taxon>
        <taxon>Embryophyta</taxon>
        <taxon>Tracheophyta</taxon>
        <taxon>Spermatophyta</taxon>
        <taxon>Magnoliopsida</taxon>
        <taxon>eudicotyledons</taxon>
        <taxon>Gunneridae</taxon>
        <taxon>Pentapetalae</taxon>
        <taxon>rosids</taxon>
        <taxon>malvids</taxon>
        <taxon>Malvales</taxon>
        <taxon>Malvaceae</taxon>
        <taxon>Byttnerioideae</taxon>
        <taxon>Theobroma</taxon>
    </lineage>
</organism>
<dbReference type="Gene3D" id="3.40.50.300">
    <property type="entry name" value="P-loop containing nucleotide triphosphate hydrolases"/>
    <property type="match status" value="2"/>
</dbReference>
<evidence type="ECO:0000259" key="1">
    <source>
        <dbReference type="SMART" id="SM00053"/>
    </source>
</evidence>
<dbReference type="InterPro" id="IPR045063">
    <property type="entry name" value="Dynamin_N"/>
</dbReference>
<dbReference type="HOGENOM" id="CLU_1423820_0_0_1"/>
<dbReference type="GO" id="GO:0003924">
    <property type="term" value="F:GTPase activity"/>
    <property type="evidence" value="ECO:0007669"/>
    <property type="project" value="InterPro"/>
</dbReference>
<dbReference type="OMA" id="RERIYMD"/>
<evidence type="ECO:0000313" key="3">
    <source>
        <dbReference type="Proteomes" id="UP000026915"/>
    </source>
</evidence>
<dbReference type="EMBL" id="CM001883">
    <property type="protein sequence ID" value="EOY08030.1"/>
    <property type="molecule type" value="Genomic_DNA"/>
</dbReference>
<feature type="domain" description="Dynamin GTPase" evidence="1">
    <location>
        <begin position="9"/>
        <end position="190"/>
    </location>
</feature>
<dbReference type="Gramene" id="EOY08030">
    <property type="protein sequence ID" value="EOY08030"/>
    <property type="gene ID" value="TCM_022353"/>
</dbReference>
<dbReference type="CDD" id="cd08771">
    <property type="entry name" value="DLP_1"/>
    <property type="match status" value="1"/>
</dbReference>
<protein>
    <submittedName>
        <fullName evidence="2">Dynamin related protein, putative</fullName>
    </submittedName>
</protein>
<reference evidence="2 3" key="1">
    <citation type="journal article" date="2013" name="Genome Biol.">
        <title>The genome sequence of the most widely cultivated cacao type and its use to identify candidate genes regulating pod color.</title>
        <authorList>
            <person name="Motamayor J.C."/>
            <person name="Mockaitis K."/>
            <person name="Schmutz J."/>
            <person name="Haiminen N."/>
            <person name="Iii D.L."/>
            <person name="Cornejo O."/>
            <person name="Findley S.D."/>
            <person name="Zheng P."/>
            <person name="Utro F."/>
            <person name="Royaert S."/>
            <person name="Saski C."/>
            <person name="Jenkins J."/>
            <person name="Podicheti R."/>
            <person name="Zhao M."/>
            <person name="Scheffler B.E."/>
            <person name="Stack J.C."/>
            <person name="Feltus F.A."/>
            <person name="Mustiga G.M."/>
            <person name="Amores F."/>
            <person name="Phillips W."/>
            <person name="Marelli J.P."/>
            <person name="May G.D."/>
            <person name="Shapiro H."/>
            <person name="Ma J."/>
            <person name="Bustamante C.D."/>
            <person name="Schnell R.J."/>
            <person name="Main D."/>
            <person name="Gilbert D."/>
            <person name="Parida L."/>
            <person name="Kuhn D.N."/>
        </authorList>
    </citation>
    <scope>NUCLEOTIDE SEQUENCE [LARGE SCALE GENOMIC DNA]</scope>
    <source>
        <strain evidence="3">cv. Matina 1-6</strain>
    </source>
</reference>
<dbReference type="GO" id="GO:0005525">
    <property type="term" value="F:GTP binding"/>
    <property type="evidence" value="ECO:0007669"/>
    <property type="project" value="InterPro"/>
</dbReference>
<dbReference type="Pfam" id="PF00350">
    <property type="entry name" value="Dynamin_N"/>
    <property type="match status" value="2"/>
</dbReference>
<proteinExistence type="predicted"/>
<sequence length="191" mass="21898">MKEIHLTLHEKSVYRLYDRERIYMDVASVIESPVDRYFLPRGFDICTRRPLVLYLLQTKRKPDGSEEYGKFLHLPGKHFYDFYEIRREIQVETDREAGGNKARIGTMIMSYIKQPSCLILAVTPANSDLANSDALQIAGNVDPDGYRTIGIITKLDIMDRSTDARNLLLGKVIPLRLGYIGVVNRSQEVTM</sequence>
<accession>A0A061ESK4</accession>
<dbReference type="STRING" id="3641.A0A061ESK4"/>